<gene>
    <name evidence="2" type="ORF">BINO364_LOCUS11526</name>
</gene>
<evidence type="ECO:0000313" key="3">
    <source>
        <dbReference type="Proteomes" id="UP000838878"/>
    </source>
</evidence>
<dbReference type="EMBL" id="OV170225">
    <property type="protein sequence ID" value="CAH0726005.1"/>
    <property type="molecule type" value="Genomic_DNA"/>
</dbReference>
<feature type="non-terminal residue" evidence="2">
    <location>
        <position position="72"/>
    </location>
</feature>
<name>A0A8J9VGL4_9NEOP</name>
<proteinExistence type="predicted"/>
<sequence length="72" mass="7326">MECQNQVVQPGPGPGDVSAPGPRRGKTGPAPVSRAPSVWPHAASLPAPAPPPARPRATTAHPRAPSLPTHHP</sequence>
<feature type="region of interest" description="Disordered" evidence="1">
    <location>
        <begin position="1"/>
        <end position="72"/>
    </location>
</feature>
<feature type="compositionally biased region" description="Low complexity" evidence="1">
    <location>
        <begin position="55"/>
        <end position="66"/>
    </location>
</feature>
<evidence type="ECO:0000256" key="1">
    <source>
        <dbReference type="SAM" id="MobiDB-lite"/>
    </source>
</evidence>
<dbReference type="AlphaFoldDB" id="A0A8J9VGL4"/>
<evidence type="ECO:0000313" key="2">
    <source>
        <dbReference type="EMBL" id="CAH0726005.1"/>
    </source>
</evidence>
<reference evidence="2" key="1">
    <citation type="submission" date="2021-12" db="EMBL/GenBank/DDBJ databases">
        <authorList>
            <person name="Martin H S."/>
        </authorList>
    </citation>
    <scope>NUCLEOTIDE SEQUENCE</scope>
</reference>
<dbReference type="Proteomes" id="UP000838878">
    <property type="component" value="Chromosome 5"/>
</dbReference>
<organism evidence="2 3">
    <name type="scientific">Brenthis ino</name>
    <name type="common">lesser marbled fritillary</name>
    <dbReference type="NCBI Taxonomy" id="405034"/>
    <lineage>
        <taxon>Eukaryota</taxon>
        <taxon>Metazoa</taxon>
        <taxon>Ecdysozoa</taxon>
        <taxon>Arthropoda</taxon>
        <taxon>Hexapoda</taxon>
        <taxon>Insecta</taxon>
        <taxon>Pterygota</taxon>
        <taxon>Neoptera</taxon>
        <taxon>Endopterygota</taxon>
        <taxon>Lepidoptera</taxon>
        <taxon>Glossata</taxon>
        <taxon>Ditrysia</taxon>
        <taxon>Papilionoidea</taxon>
        <taxon>Nymphalidae</taxon>
        <taxon>Heliconiinae</taxon>
        <taxon>Argynnini</taxon>
        <taxon>Brenthis</taxon>
    </lineage>
</organism>
<protein>
    <submittedName>
        <fullName evidence="2">Uncharacterized protein</fullName>
    </submittedName>
</protein>
<accession>A0A8J9VGL4</accession>
<dbReference type="OrthoDB" id="7489016at2759"/>
<keyword evidence="3" id="KW-1185">Reference proteome</keyword>